<evidence type="ECO:0000313" key="3">
    <source>
        <dbReference type="Proteomes" id="UP000250140"/>
    </source>
</evidence>
<keyword evidence="1" id="KW-0812">Transmembrane</keyword>
<keyword evidence="1" id="KW-1133">Transmembrane helix</keyword>
<reference evidence="2 3" key="1">
    <citation type="journal article" date="2016" name="Nat. Commun.">
        <title>Ectomycorrhizal ecology is imprinted in the genome of the dominant symbiotic fungus Cenococcum geophilum.</title>
        <authorList>
            <consortium name="DOE Joint Genome Institute"/>
            <person name="Peter M."/>
            <person name="Kohler A."/>
            <person name="Ohm R.A."/>
            <person name="Kuo A."/>
            <person name="Krutzmann J."/>
            <person name="Morin E."/>
            <person name="Arend M."/>
            <person name="Barry K.W."/>
            <person name="Binder M."/>
            <person name="Choi C."/>
            <person name="Clum A."/>
            <person name="Copeland A."/>
            <person name="Grisel N."/>
            <person name="Haridas S."/>
            <person name="Kipfer T."/>
            <person name="LaButti K."/>
            <person name="Lindquist E."/>
            <person name="Lipzen A."/>
            <person name="Maire R."/>
            <person name="Meier B."/>
            <person name="Mihaltcheva S."/>
            <person name="Molinier V."/>
            <person name="Murat C."/>
            <person name="Poggeler S."/>
            <person name="Quandt C.A."/>
            <person name="Sperisen C."/>
            <person name="Tritt A."/>
            <person name="Tisserant E."/>
            <person name="Crous P.W."/>
            <person name="Henrissat B."/>
            <person name="Nehls U."/>
            <person name="Egli S."/>
            <person name="Spatafora J.W."/>
            <person name="Grigoriev I.V."/>
            <person name="Martin F.M."/>
        </authorList>
    </citation>
    <scope>NUCLEOTIDE SEQUENCE [LARGE SCALE GENOMIC DNA]</scope>
    <source>
        <strain evidence="2 3">CBS 207.34</strain>
    </source>
</reference>
<feature type="transmembrane region" description="Helical" evidence="1">
    <location>
        <begin position="127"/>
        <end position="144"/>
    </location>
</feature>
<gene>
    <name evidence="2" type="ORF">AOQ84DRAFT_226503</name>
</gene>
<accession>A0A8E2ESX4</accession>
<dbReference type="AlphaFoldDB" id="A0A8E2ESX4"/>
<keyword evidence="3" id="KW-1185">Reference proteome</keyword>
<name>A0A8E2ESX4_9PEZI</name>
<evidence type="ECO:0000256" key="1">
    <source>
        <dbReference type="SAM" id="Phobius"/>
    </source>
</evidence>
<evidence type="ECO:0000313" key="2">
    <source>
        <dbReference type="EMBL" id="OCL04035.1"/>
    </source>
</evidence>
<feature type="transmembrane region" description="Helical" evidence="1">
    <location>
        <begin position="100"/>
        <end position="120"/>
    </location>
</feature>
<organism evidence="2 3">
    <name type="scientific">Glonium stellatum</name>
    <dbReference type="NCBI Taxonomy" id="574774"/>
    <lineage>
        <taxon>Eukaryota</taxon>
        <taxon>Fungi</taxon>
        <taxon>Dikarya</taxon>
        <taxon>Ascomycota</taxon>
        <taxon>Pezizomycotina</taxon>
        <taxon>Dothideomycetes</taxon>
        <taxon>Pleosporomycetidae</taxon>
        <taxon>Gloniales</taxon>
        <taxon>Gloniaceae</taxon>
        <taxon>Glonium</taxon>
    </lineage>
</organism>
<keyword evidence="1" id="KW-0472">Membrane</keyword>
<sequence length="239" mass="26014">MGFATIVRQGMSQTLHICPGQRDLCYLALEESVVILTWIKESSKGPKAECSRAKNVGVVSFRWSVVSFRGSVVSFRGSTLRNSGLGLGLWTETGAYNLRWAVRALWAGAVICFLVLLYLTIQRNRELYLFITLILAGHFVALFAQTTTSAIEGIVTFGPLALPTCAGLVYLPFRTQILNASSPDTEMNPIPSEDRQVTDDEVVVAEPAVLHPPEPPGRENGSDDIVNMLVTGVMGSVVQ</sequence>
<proteinExistence type="predicted"/>
<dbReference type="EMBL" id="KV750622">
    <property type="protein sequence ID" value="OCL04035.1"/>
    <property type="molecule type" value="Genomic_DNA"/>
</dbReference>
<protein>
    <submittedName>
        <fullName evidence="2">Uncharacterized protein</fullName>
    </submittedName>
</protein>
<dbReference type="Proteomes" id="UP000250140">
    <property type="component" value="Unassembled WGS sequence"/>
</dbReference>
<feature type="transmembrane region" description="Helical" evidence="1">
    <location>
        <begin position="150"/>
        <end position="171"/>
    </location>
</feature>
<dbReference type="OrthoDB" id="3942204at2759"/>